<keyword evidence="3" id="KW-1185">Reference proteome</keyword>
<reference evidence="2" key="1">
    <citation type="submission" date="2013-04" db="EMBL/GenBank/DDBJ databases">
        <authorList>
            <person name="Qu J."/>
            <person name="Murali S.C."/>
            <person name="Bandaranaike D."/>
            <person name="Bellair M."/>
            <person name="Blankenburg K."/>
            <person name="Chao H."/>
            <person name="Dinh H."/>
            <person name="Doddapaneni H."/>
            <person name="Downs B."/>
            <person name="Dugan-Rocha S."/>
            <person name="Elkadiri S."/>
            <person name="Gnanaolivu R.D."/>
            <person name="Hernandez B."/>
            <person name="Javaid M."/>
            <person name="Jayaseelan J.C."/>
            <person name="Lee S."/>
            <person name="Li M."/>
            <person name="Ming W."/>
            <person name="Munidasa M."/>
            <person name="Muniz J."/>
            <person name="Nguyen L."/>
            <person name="Ongeri F."/>
            <person name="Osuji N."/>
            <person name="Pu L.-L."/>
            <person name="Puazo M."/>
            <person name="Qu C."/>
            <person name="Quiroz J."/>
            <person name="Raj R."/>
            <person name="Weissenberger G."/>
            <person name="Xin Y."/>
            <person name="Zou X."/>
            <person name="Han Y."/>
            <person name="Richards S."/>
            <person name="Worley K."/>
            <person name="Muzny D."/>
            <person name="Gibbs R."/>
        </authorList>
    </citation>
    <scope>NUCLEOTIDE SEQUENCE</scope>
    <source>
        <strain evidence="2">Sampled in the wild</strain>
    </source>
</reference>
<dbReference type="InterPro" id="IPR040219">
    <property type="entry name" value="KIAA1143-like"/>
</dbReference>
<dbReference type="PANTHER" id="PTHR31195">
    <property type="entry name" value="GEO02494P1"/>
    <property type="match status" value="1"/>
</dbReference>
<dbReference type="PANTHER" id="PTHR31195:SF2">
    <property type="entry name" value="GEO02494P1"/>
    <property type="match status" value="1"/>
</dbReference>
<comment type="caution">
    <text evidence="2">The sequence shown here is derived from an EMBL/GenBank/DDBJ whole genome shotgun (WGS) entry which is preliminary data.</text>
</comment>
<dbReference type="Proteomes" id="UP000792457">
    <property type="component" value="Unassembled WGS sequence"/>
</dbReference>
<feature type="domain" description="DUF4604" evidence="1">
    <location>
        <begin position="4"/>
        <end position="75"/>
    </location>
</feature>
<dbReference type="Pfam" id="PF15377">
    <property type="entry name" value="DUF4604"/>
    <property type="match status" value="1"/>
</dbReference>
<dbReference type="EMBL" id="KZ309293">
    <property type="protein sequence ID" value="KAG8238158.1"/>
    <property type="molecule type" value="Genomic_DNA"/>
</dbReference>
<evidence type="ECO:0000313" key="3">
    <source>
        <dbReference type="Proteomes" id="UP000792457"/>
    </source>
</evidence>
<evidence type="ECO:0000259" key="1">
    <source>
        <dbReference type="Pfam" id="PF15377"/>
    </source>
</evidence>
<protein>
    <recommendedName>
        <fullName evidence="1">DUF4604 domain-containing protein</fullName>
    </recommendedName>
</protein>
<sequence length="81" mass="8974">MSKRNVSYVKPAEPKFLAQLKAEIGYKEGPTVDTKREINPEISDDENCEKDEEQPVVVVLRPGDLTAEEAAEVVSKNKSGK</sequence>
<organism evidence="2 3">
    <name type="scientific">Ladona fulva</name>
    <name type="common">Scarce chaser dragonfly</name>
    <name type="synonym">Libellula fulva</name>
    <dbReference type="NCBI Taxonomy" id="123851"/>
    <lineage>
        <taxon>Eukaryota</taxon>
        <taxon>Metazoa</taxon>
        <taxon>Ecdysozoa</taxon>
        <taxon>Arthropoda</taxon>
        <taxon>Hexapoda</taxon>
        <taxon>Insecta</taxon>
        <taxon>Pterygota</taxon>
        <taxon>Palaeoptera</taxon>
        <taxon>Odonata</taxon>
        <taxon>Epiprocta</taxon>
        <taxon>Anisoptera</taxon>
        <taxon>Libelluloidea</taxon>
        <taxon>Libellulidae</taxon>
        <taxon>Ladona</taxon>
    </lineage>
</organism>
<proteinExistence type="predicted"/>
<dbReference type="InterPro" id="IPR027911">
    <property type="entry name" value="DUF4604"/>
</dbReference>
<name>A0A8K0PAS5_LADFU</name>
<dbReference type="OrthoDB" id="10043580at2759"/>
<accession>A0A8K0PAS5</accession>
<dbReference type="AlphaFoldDB" id="A0A8K0PAS5"/>
<evidence type="ECO:0000313" key="2">
    <source>
        <dbReference type="EMBL" id="KAG8238158.1"/>
    </source>
</evidence>
<gene>
    <name evidence="2" type="ORF">J437_LFUL017994</name>
</gene>
<reference evidence="2" key="2">
    <citation type="submission" date="2017-10" db="EMBL/GenBank/DDBJ databases">
        <title>Ladona fulva Genome sequencing and assembly.</title>
        <authorList>
            <person name="Murali S."/>
            <person name="Richards S."/>
            <person name="Bandaranaike D."/>
            <person name="Bellair M."/>
            <person name="Blankenburg K."/>
            <person name="Chao H."/>
            <person name="Dinh H."/>
            <person name="Doddapaneni H."/>
            <person name="Dugan-Rocha S."/>
            <person name="Elkadiri S."/>
            <person name="Gnanaolivu R."/>
            <person name="Hernandez B."/>
            <person name="Skinner E."/>
            <person name="Javaid M."/>
            <person name="Lee S."/>
            <person name="Li M."/>
            <person name="Ming W."/>
            <person name="Munidasa M."/>
            <person name="Muniz J."/>
            <person name="Nguyen L."/>
            <person name="Hughes D."/>
            <person name="Osuji N."/>
            <person name="Pu L.-L."/>
            <person name="Puazo M."/>
            <person name="Qu C."/>
            <person name="Quiroz J."/>
            <person name="Raj R."/>
            <person name="Weissenberger G."/>
            <person name="Xin Y."/>
            <person name="Zou X."/>
            <person name="Han Y."/>
            <person name="Worley K."/>
            <person name="Muzny D."/>
            <person name="Gibbs R."/>
        </authorList>
    </citation>
    <scope>NUCLEOTIDE SEQUENCE</scope>
    <source>
        <strain evidence="2">Sampled in the wild</strain>
    </source>
</reference>